<feature type="transmembrane region" description="Helical" evidence="2">
    <location>
        <begin position="48"/>
        <end position="69"/>
    </location>
</feature>
<feature type="transmembrane region" description="Helical" evidence="2">
    <location>
        <begin position="12"/>
        <end position="28"/>
    </location>
</feature>
<accession>A0AAE9T0E6</accession>
<comment type="similarity">
    <text evidence="1">Belongs to the peptidase A24 family.</text>
</comment>
<feature type="transmembrane region" description="Helical" evidence="2">
    <location>
        <begin position="118"/>
        <end position="143"/>
    </location>
</feature>
<dbReference type="GO" id="GO:0006465">
    <property type="term" value="P:signal peptide processing"/>
    <property type="evidence" value="ECO:0007669"/>
    <property type="project" value="TreeGrafter"/>
</dbReference>
<feature type="transmembrane region" description="Helical" evidence="2">
    <location>
        <begin position="75"/>
        <end position="97"/>
    </location>
</feature>
<evidence type="ECO:0000313" key="5">
    <source>
        <dbReference type="Proteomes" id="UP001059272"/>
    </source>
</evidence>
<feature type="transmembrane region" description="Helical" evidence="2">
    <location>
        <begin position="163"/>
        <end position="186"/>
    </location>
</feature>
<evidence type="ECO:0000256" key="1">
    <source>
        <dbReference type="ARBA" id="ARBA00005801"/>
    </source>
</evidence>
<dbReference type="RefSeq" id="WP_258884359.1">
    <property type="nucleotide sequence ID" value="NZ_CP090065.1"/>
</dbReference>
<dbReference type="KEGG" id="ppoo:LW347_04675"/>
<sequence>MIFQFNDFTPWSPFIFVGLFVVFSYLLNQPRQYLADRGERVSWNEYIARFFVAVYAVVGVLIFLSPLSLFERMSLLLFLGFMLQLSVIDALSGWLPIEYTRAASLAGMVATLGRGDMDAFVVLGAMAAMAGIGILFAVARFYFNLRAQRDVLGLGDVWLSVAIAAWCGWSDTLLALMMGVMGFVIWHACSRCQRKEGPLGPWLCAGTLLVLINRVFNPVVVW</sequence>
<dbReference type="EMBL" id="CP090065">
    <property type="protein sequence ID" value="UVO09275.1"/>
    <property type="molecule type" value="Genomic_DNA"/>
</dbReference>
<dbReference type="InterPro" id="IPR050882">
    <property type="entry name" value="Prepilin_peptidase/N-MTase"/>
</dbReference>
<organism evidence="4 5">
    <name type="scientific">Pectobacterium polonicum</name>
    <dbReference type="NCBI Taxonomy" id="2485124"/>
    <lineage>
        <taxon>Bacteria</taxon>
        <taxon>Pseudomonadati</taxon>
        <taxon>Pseudomonadota</taxon>
        <taxon>Gammaproteobacteria</taxon>
        <taxon>Enterobacterales</taxon>
        <taxon>Pectobacteriaceae</taxon>
        <taxon>Pectobacterium</taxon>
    </lineage>
</organism>
<name>A0AAE9T0E6_9GAMM</name>
<proteinExistence type="inferred from homology"/>
<dbReference type="GO" id="GO:0004190">
    <property type="term" value="F:aspartic-type endopeptidase activity"/>
    <property type="evidence" value="ECO:0007669"/>
    <property type="project" value="InterPro"/>
</dbReference>
<protein>
    <submittedName>
        <fullName evidence="4">A24 family peptidase</fullName>
    </submittedName>
</protein>
<reference evidence="4" key="1">
    <citation type="submission" date="2021-12" db="EMBL/GenBank/DDBJ databases">
        <title>Genome sequence of novel Pectobacterium sp. causing blackleg.</title>
        <authorList>
            <person name="Wang J."/>
        </authorList>
    </citation>
    <scope>NUCLEOTIDE SEQUENCE</scope>
    <source>
        <strain evidence="4">BY21311</strain>
    </source>
</reference>
<dbReference type="InterPro" id="IPR000045">
    <property type="entry name" value="Prepilin_IV_endopep_pep"/>
</dbReference>
<dbReference type="AlphaFoldDB" id="A0AAE9T0E6"/>
<evidence type="ECO:0000256" key="2">
    <source>
        <dbReference type="SAM" id="Phobius"/>
    </source>
</evidence>
<keyword evidence="2" id="KW-0812">Transmembrane</keyword>
<dbReference type="Proteomes" id="UP001059272">
    <property type="component" value="Chromosome"/>
</dbReference>
<dbReference type="GO" id="GO:0005886">
    <property type="term" value="C:plasma membrane"/>
    <property type="evidence" value="ECO:0007669"/>
    <property type="project" value="TreeGrafter"/>
</dbReference>
<evidence type="ECO:0000259" key="3">
    <source>
        <dbReference type="Pfam" id="PF01478"/>
    </source>
</evidence>
<keyword evidence="2" id="KW-1133">Transmembrane helix</keyword>
<keyword evidence="2" id="KW-0472">Membrane</keyword>
<dbReference type="PANTHER" id="PTHR30487">
    <property type="entry name" value="TYPE 4 PREPILIN-LIKE PROTEINS LEADER PEPTIDE-PROCESSING ENZYME"/>
    <property type="match status" value="1"/>
</dbReference>
<feature type="domain" description="Prepilin type IV endopeptidase peptidase" evidence="3">
    <location>
        <begin position="76"/>
        <end position="180"/>
    </location>
</feature>
<dbReference type="PANTHER" id="PTHR30487:SF0">
    <property type="entry name" value="PREPILIN LEADER PEPTIDASE_N-METHYLTRANSFERASE-RELATED"/>
    <property type="match status" value="1"/>
</dbReference>
<dbReference type="Pfam" id="PF01478">
    <property type="entry name" value="Peptidase_A24"/>
    <property type="match status" value="1"/>
</dbReference>
<evidence type="ECO:0000313" key="4">
    <source>
        <dbReference type="EMBL" id="UVO09275.1"/>
    </source>
</evidence>
<gene>
    <name evidence="4" type="ORF">LW347_04675</name>
</gene>